<organism evidence="3 4">
    <name type="scientific">Kribbella koreensis</name>
    <dbReference type="NCBI Taxonomy" id="57909"/>
    <lineage>
        <taxon>Bacteria</taxon>
        <taxon>Bacillati</taxon>
        <taxon>Actinomycetota</taxon>
        <taxon>Actinomycetes</taxon>
        <taxon>Propionibacteriales</taxon>
        <taxon>Kribbellaceae</taxon>
        <taxon>Kribbella</taxon>
    </lineage>
</organism>
<feature type="compositionally biased region" description="Basic and acidic residues" evidence="1">
    <location>
        <begin position="1"/>
        <end position="10"/>
    </location>
</feature>
<dbReference type="EMBL" id="BAAAHK010000001">
    <property type="protein sequence ID" value="GAA0923604.1"/>
    <property type="molecule type" value="Genomic_DNA"/>
</dbReference>
<reference evidence="4" key="1">
    <citation type="journal article" date="2019" name="Int. J. Syst. Evol. Microbiol.">
        <title>The Global Catalogue of Microorganisms (GCM) 10K type strain sequencing project: providing services to taxonomists for standard genome sequencing and annotation.</title>
        <authorList>
            <consortium name="The Broad Institute Genomics Platform"/>
            <consortium name="The Broad Institute Genome Sequencing Center for Infectious Disease"/>
            <person name="Wu L."/>
            <person name="Ma J."/>
        </authorList>
    </citation>
    <scope>NUCLEOTIDE SEQUENCE [LARGE SCALE GENOMIC DNA]</scope>
    <source>
        <strain evidence="4">JCM 10977</strain>
    </source>
</reference>
<comment type="caution">
    <text evidence="3">The sequence shown here is derived from an EMBL/GenBank/DDBJ whole genome shotgun (WGS) entry which is preliminary data.</text>
</comment>
<proteinExistence type="predicted"/>
<evidence type="ECO:0000313" key="3">
    <source>
        <dbReference type="EMBL" id="GAA0923604.1"/>
    </source>
</evidence>
<evidence type="ECO:0000256" key="1">
    <source>
        <dbReference type="SAM" id="MobiDB-lite"/>
    </source>
</evidence>
<feature type="transmembrane region" description="Helical" evidence="2">
    <location>
        <begin position="48"/>
        <end position="71"/>
    </location>
</feature>
<evidence type="ECO:0008006" key="5">
    <source>
        <dbReference type="Google" id="ProtNLM"/>
    </source>
</evidence>
<evidence type="ECO:0000256" key="2">
    <source>
        <dbReference type="SAM" id="Phobius"/>
    </source>
</evidence>
<keyword evidence="2" id="KW-1133">Transmembrane helix</keyword>
<name>A0ABP3ZMG4_9ACTN</name>
<dbReference type="RefSeq" id="WP_343963713.1">
    <property type="nucleotide sequence ID" value="NZ_BAAAHK010000001.1"/>
</dbReference>
<protein>
    <recommendedName>
        <fullName evidence="5">LPXTG cell wall anchor domain-containing protein</fullName>
    </recommendedName>
</protein>
<keyword evidence="2" id="KW-0472">Membrane</keyword>
<evidence type="ECO:0000313" key="4">
    <source>
        <dbReference type="Proteomes" id="UP001500542"/>
    </source>
</evidence>
<dbReference type="Proteomes" id="UP001500542">
    <property type="component" value="Unassembled WGS sequence"/>
</dbReference>
<sequence length="74" mass="8197">MKSDPEKRPETQVAKPPPESVYRVDGGGPWGPTQFDLPERNGDNTQTVVIVAAIGVILLLLLAGAWTLWYFKFN</sequence>
<accession>A0ABP3ZMG4</accession>
<gene>
    <name evidence="3" type="ORF">GCM10009554_01840</name>
</gene>
<keyword evidence="2" id="KW-0812">Transmembrane</keyword>
<feature type="region of interest" description="Disordered" evidence="1">
    <location>
        <begin position="1"/>
        <end position="39"/>
    </location>
</feature>
<keyword evidence="4" id="KW-1185">Reference proteome</keyword>